<evidence type="ECO:0000256" key="6">
    <source>
        <dbReference type="ARBA" id="ARBA00023136"/>
    </source>
</evidence>
<evidence type="ECO:0000256" key="1">
    <source>
        <dbReference type="ARBA" id="ARBA00004141"/>
    </source>
</evidence>
<dbReference type="InterPro" id="IPR013099">
    <property type="entry name" value="K_chnl_dom"/>
</dbReference>
<feature type="compositionally biased region" description="Low complexity" evidence="9">
    <location>
        <begin position="610"/>
        <end position="636"/>
    </location>
</feature>
<dbReference type="GO" id="GO:0005886">
    <property type="term" value="C:plasma membrane"/>
    <property type="evidence" value="ECO:0007669"/>
    <property type="project" value="TreeGrafter"/>
</dbReference>
<evidence type="ECO:0000256" key="5">
    <source>
        <dbReference type="ARBA" id="ARBA00023065"/>
    </source>
</evidence>
<dbReference type="CDD" id="cd22541">
    <property type="entry name" value="SP5_N"/>
    <property type="match status" value="1"/>
</dbReference>
<proteinExistence type="inferred from homology"/>
<feature type="compositionally biased region" description="Acidic residues" evidence="9">
    <location>
        <begin position="416"/>
        <end position="440"/>
    </location>
</feature>
<dbReference type="GO" id="GO:0022841">
    <property type="term" value="F:potassium ion leak channel activity"/>
    <property type="evidence" value="ECO:0007669"/>
    <property type="project" value="TreeGrafter"/>
</dbReference>
<dbReference type="GO" id="GO:0030322">
    <property type="term" value="P:stabilization of membrane potential"/>
    <property type="evidence" value="ECO:0007669"/>
    <property type="project" value="TreeGrafter"/>
</dbReference>
<dbReference type="PANTHER" id="PTHR11003:SF345">
    <property type="entry name" value="TWIK FAMILY OF POTASSIUM CHANNELS PROTEIN 18"/>
    <property type="match status" value="1"/>
</dbReference>
<dbReference type="PANTHER" id="PTHR11003">
    <property type="entry name" value="POTASSIUM CHANNEL, SUBFAMILY K"/>
    <property type="match status" value="1"/>
</dbReference>
<dbReference type="Proteomes" id="UP001292094">
    <property type="component" value="Unassembled WGS sequence"/>
</dbReference>
<evidence type="ECO:0000256" key="4">
    <source>
        <dbReference type="ARBA" id="ARBA00022989"/>
    </source>
</evidence>
<organism evidence="12 13">
    <name type="scientific">Petrolisthes manimaculis</name>
    <dbReference type="NCBI Taxonomy" id="1843537"/>
    <lineage>
        <taxon>Eukaryota</taxon>
        <taxon>Metazoa</taxon>
        <taxon>Ecdysozoa</taxon>
        <taxon>Arthropoda</taxon>
        <taxon>Crustacea</taxon>
        <taxon>Multicrustacea</taxon>
        <taxon>Malacostraca</taxon>
        <taxon>Eumalacostraca</taxon>
        <taxon>Eucarida</taxon>
        <taxon>Decapoda</taxon>
        <taxon>Pleocyemata</taxon>
        <taxon>Anomura</taxon>
        <taxon>Galatheoidea</taxon>
        <taxon>Porcellanidae</taxon>
        <taxon>Petrolisthes</taxon>
    </lineage>
</organism>
<keyword evidence="7 8" id="KW-0407">Ion channel</keyword>
<feature type="region of interest" description="Disordered" evidence="9">
    <location>
        <begin position="307"/>
        <end position="339"/>
    </location>
</feature>
<evidence type="ECO:0000256" key="3">
    <source>
        <dbReference type="ARBA" id="ARBA00022692"/>
    </source>
</evidence>
<feature type="region of interest" description="Disordered" evidence="9">
    <location>
        <begin position="415"/>
        <end position="492"/>
    </location>
</feature>
<reference evidence="12" key="1">
    <citation type="submission" date="2023-11" db="EMBL/GenBank/DDBJ databases">
        <title>Genome assemblies of two species of porcelain crab, Petrolisthes cinctipes and Petrolisthes manimaculis (Anomura: Porcellanidae).</title>
        <authorList>
            <person name="Angst P."/>
        </authorList>
    </citation>
    <scope>NUCLEOTIDE SEQUENCE</scope>
    <source>
        <strain evidence="12">PB745_02</strain>
        <tissue evidence="12">Gill</tissue>
    </source>
</reference>
<protein>
    <recommendedName>
        <fullName evidence="11">Potassium channel domain-containing protein</fullName>
    </recommendedName>
</protein>
<evidence type="ECO:0000313" key="12">
    <source>
        <dbReference type="EMBL" id="KAK4316865.1"/>
    </source>
</evidence>
<feature type="compositionally biased region" description="Low complexity" evidence="9">
    <location>
        <begin position="557"/>
        <end position="587"/>
    </location>
</feature>
<keyword evidence="4 10" id="KW-1133">Transmembrane helix</keyword>
<feature type="compositionally biased region" description="Low complexity" evidence="9">
    <location>
        <begin position="310"/>
        <end position="334"/>
    </location>
</feature>
<accession>A0AAE1UF29</accession>
<comment type="similarity">
    <text evidence="8">Belongs to the two pore domain potassium channel (TC 1.A.1.8) family.</text>
</comment>
<keyword evidence="3 8" id="KW-0812">Transmembrane</keyword>
<feature type="compositionally biased region" description="Basic and acidic residues" evidence="9">
    <location>
        <begin position="441"/>
        <end position="452"/>
    </location>
</feature>
<dbReference type="EMBL" id="JAWZYT010000979">
    <property type="protein sequence ID" value="KAK4316865.1"/>
    <property type="molecule type" value="Genomic_DNA"/>
</dbReference>
<keyword evidence="13" id="KW-1185">Reference proteome</keyword>
<name>A0AAE1UF29_9EUCA</name>
<dbReference type="AlphaFoldDB" id="A0AAE1UF29"/>
<evidence type="ECO:0000313" key="13">
    <source>
        <dbReference type="Proteomes" id="UP001292094"/>
    </source>
</evidence>
<comment type="subcellular location">
    <subcellularLocation>
        <location evidence="1">Membrane</location>
        <topology evidence="1">Multi-pass membrane protein</topology>
    </subcellularLocation>
</comment>
<feature type="compositionally biased region" description="Basic and acidic residues" evidence="9">
    <location>
        <begin position="459"/>
        <end position="469"/>
    </location>
</feature>
<dbReference type="Gene3D" id="1.10.287.70">
    <property type="match status" value="1"/>
</dbReference>
<feature type="compositionally biased region" description="Polar residues" evidence="9">
    <location>
        <begin position="588"/>
        <end position="598"/>
    </location>
</feature>
<feature type="compositionally biased region" description="Low complexity" evidence="9">
    <location>
        <begin position="644"/>
        <end position="745"/>
    </location>
</feature>
<keyword evidence="6 10" id="KW-0472">Membrane</keyword>
<evidence type="ECO:0000256" key="2">
    <source>
        <dbReference type="ARBA" id="ARBA00022448"/>
    </source>
</evidence>
<feature type="transmembrane region" description="Helical" evidence="10">
    <location>
        <begin position="101"/>
        <end position="122"/>
    </location>
</feature>
<feature type="transmembrane region" description="Helical" evidence="10">
    <location>
        <begin position="20"/>
        <end position="41"/>
    </location>
</feature>
<feature type="transmembrane region" description="Helical" evidence="10">
    <location>
        <begin position="242"/>
        <end position="265"/>
    </location>
</feature>
<keyword evidence="5 8" id="KW-0406">Ion transport</keyword>
<feature type="compositionally biased region" description="Polar residues" evidence="9">
    <location>
        <begin position="480"/>
        <end position="490"/>
    </location>
</feature>
<feature type="transmembrane region" description="Helical" evidence="10">
    <location>
        <begin position="181"/>
        <end position="200"/>
    </location>
</feature>
<feature type="domain" description="Potassium channel" evidence="11">
    <location>
        <begin position="98"/>
        <end position="155"/>
    </location>
</feature>
<evidence type="ECO:0000256" key="10">
    <source>
        <dbReference type="SAM" id="Phobius"/>
    </source>
</evidence>
<evidence type="ECO:0000256" key="8">
    <source>
        <dbReference type="RuleBase" id="RU003857"/>
    </source>
</evidence>
<evidence type="ECO:0000256" key="7">
    <source>
        <dbReference type="ARBA" id="ARBA00023303"/>
    </source>
</evidence>
<gene>
    <name evidence="12" type="ORF">Pmani_012022</name>
</gene>
<feature type="transmembrane region" description="Helical" evidence="10">
    <location>
        <begin position="212"/>
        <end position="230"/>
    </location>
</feature>
<feature type="domain" description="Potassium channel" evidence="11">
    <location>
        <begin position="189"/>
        <end position="270"/>
    </location>
</feature>
<dbReference type="InterPro" id="IPR003280">
    <property type="entry name" value="2pore_dom_K_chnl"/>
</dbReference>
<sequence>MQRIKVERRFLWNMLSFKKWCVLLVIYVIYMLAGAFIFVALEINNEKNERHDLYLLKQHVIDVVNGLDNSSQYEVEEVITEMGEECGHDFLSIEQDVPLTWSLWNSFFFSFTVITTIGFGHMYPKTPYGRVVCILYATLGVPLNGILISALADIFSAKLIIWDVKKWAERYRNSIQVAVDAALYVLPGLLLFLILPSFVIMMVEEGWSYLDCFYYAFITLTTIGFGDHVAGRQEKDQLWLWMYKIVSVLWIIFGLGYIIMVITFIQKALKNRHIRNVERKMTKILKKHVGKFSQNIRGDLRKVRKVVKGSSPTTTTTTTTSKQQQQPQQQQQQLPPLPLLPPSVLLKDYRTPYRRHRSVSESETVEMEKELYSGWSLDEVLELVERLLCEEELRTTHNLQTHIIQQLHRGFMYKTEEEEEEEDLEGDLEAGEGEKEEEEEDLKRDLEAGEGEKAEEEEDLKRDLEVGEGEKEEEEDLTSRYLQTNKTSGPFSRLMERLGHSKVLEINQRQHPTRGKIMFNHQDGQTNGKDREGKVMAIGYLNHCYQDDNGDPSQGYHPSHANHASPNHSHPSPNHSQPSHNPSHANHASPNHSQASHTSPNHSPDHSHASHPSPNHSQPSHPSPNHSQASHTSPNHSPDHSHASHPSPNPSHASHPSPNHSHHSNPSPKDYLNNENNPSNKQNNENNPFHIQNPNDNPSPNENPNPEQNNSSDNHNKNINEPISQHQDNTSHHQNTTTSHEFTKF</sequence>
<dbReference type="PRINTS" id="PR01333">
    <property type="entry name" value="2POREKCHANEL"/>
</dbReference>
<feature type="region of interest" description="Disordered" evidence="9">
    <location>
        <begin position="506"/>
        <end position="745"/>
    </location>
</feature>
<dbReference type="Pfam" id="PF07885">
    <property type="entry name" value="Ion_trans_2"/>
    <property type="match status" value="2"/>
</dbReference>
<evidence type="ECO:0000259" key="11">
    <source>
        <dbReference type="Pfam" id="PF07885"/>
    </source>
</evidence>
<dbReference type="SUPFAM" id="SSF81324">
    <property type="entry name" value="Voltage-gated potassium channels"/>
    <property type="match status" value="2"/>
</dbReference>
<evidence type="ECO:0000256" key="9">
    <source>
        <dbReference type="SAM" id="MobiDB-lite"/>
    </source>
</evidence>
<keyword evidence="2 8" id="KW-0813">Transport</keyword>
<dbReference type="GO" id="GO:0015271">
    <property type="term" value="F:outward rectifier potassium channel activity"/>
    <property type="evidence" value="ECO:0007669"/>
    <property type="project" value="TreeGrafter"/>
</dbReference>
<comment type="caution">
    <text evidence="12">The sequence shown here is derived from an EMBL/GenBank/DDBJ whole genome shotgun (WGS) entry which is preliminary data.</text>
</comment>